<keyword evidence="1" id="KW-0472">Membrane</keyword>
<feature type="transmembrane region" description="Helical" evidence="1">
    <location>
        <begin position="119"/>
        <end position="140"/>
    </location>
</feature>
<feature type="transmembrane region" description="Helical" evidence="1">
    <location>
        <begin position="12"/>
        <end position="34"/>
    </location>
</feature>
<organism evidence="2 3">
    <name type="scientific">Panagrellus redivivus</name>
    <name type="common">Microworm</name>
    <dbReference type="NCBI Taxonomy" id="6233"/>
    <lineage>
        <taxon>Eukaryota</taxon>
        <taxon>Metazoa</taxon>
        <taxon>Ecdysozoa</taxon>
        <taxon>Nematoda</taxon>
        <taxon>Chromadorea</taxon>
        <taxon>Rhabditida</taxon>
        <taxon>Tylenchina</taxon>
        <taxon>Panagrolaimomorpha</taxon>
        <taxon>Panagrolaimoidea</taxon>
        <taxon>Panagrolaimidae</taxon>
        <taxon>Panagrellus</taxon>
    </lineage>
</organism>
<keyword evidence="1" id="KW-1133">Transmembrane helix</keyword>
<accession>A0A7E4V3Q0</accession>
<feature type="transmembrane region" description="Helical" evidence="1">
    <location>
        <begin position="40"/>
        <end position="64"/>
    </location>
</feature>
<sequence>MSAGKIFKSIYSGCLFINFVIILLIGFVVVRAIIATTVPPFFITFTLCAVMSLFVAATTSYVLLSCSDRPSMAVVAIIFTIAEILVTIIAVISIFATRRFEAYILFSRAPIEWLQNRRWIAVVAAAILIPLHAVQIFALANLANAKITVDGSDGDDERSAYAHARRKATPYHNNKEMLSNLKRF</sequence>
<keyword evidence="1" id="KW-0812">Transmembrane</keyword>
<feature type="transmembrane region" description="Helical" evidence="1">
    <location>
        <begin position="71"/>
        <end position="96"/>
    </location>
</feature>
<dbReference type="Proteomes" id="UP000492821">
    <property type="component" value="Unassembled WGS sequence"/>
</dbReference>
<dbReference type="WBParaSite" id="Pan_g15842.t1">
    <property type="protein sequence ID" value="Pan_g15842.t1"/>
    <property type="gene ID" value="Pan_g15842"/>
</dbReference>
<evidence type="ECO:0000313" key="3">
    <source>
        <dbReference type="WBParaSite" id="Pan_g15842.t1"/>
    </source>
</evidence>
<proteinExistence type="predicted"/>
<evidence type="ECO:0000256" key="1">
    <source>
        <dbReference type="SAM" id="Phobius"/>
    </source>
</evidence>
<reference evidence="2" key="1">
    <citation type="journal article" date="2013" name="Genetics">
        <title>The draft genome and transcriptome of Panagrellus redivivus are shaped by the harsh demands of a free-living lifestyle.</title>
        <authorList>
            <person name="Srinivasan J."/>
            <person name="Dillman A.R."/>
            <person name="Macchietto M.G."/>
            <person name="Heikkinen L."/>
            <person name="Lakso M."/>
            <person name="Fracchia K.M."/>
            <person name="Antoshechkin I."/>
            <person name="Mortazavi A."/>
            <person name="Wong G."/>
            <person name="Sternberg P.W."/>
        </authorList>
    </citation>
    <scope>NUCLEOTIDE SEQUENCE [LARGE SCALE GENOMIC DNA]</scope>
    <source>
        <strain evidence="2">MT8872</strain>
    </source>
</reference>
<dbReference type="AlphaFoldDB" id="A0A7E4V3Q0"/>
<name>A0A7E4V3Q0_PANRE</name>
<evidence type="ECO:0000313" key="2">
    <source>
        <dbReference type="Proteomes" id="UP000492821"/>
    </source>
</evidence>
<protein>
    <submittedName>
        <fullName evidence="3">MARVEL domain-containing protein</fullName>
    </submittedName>
</protein>
<keyword evidence="2" id="KW-1185">Reference proteome</keyword>
<reference evidence="3" key="2">
    <citation type="submission" date="2020-10" db="UniProtKB">
        <authorList>
            <consortium name="WormBaseParasite"/>
        </authorList>
    </citation>
    <scope>IDENTIFICATION</scope>
</reference>